<feature type="active site" evidence="3">
    <location>
        <position position="349"/>
    </location>
</feature>
<dbReference type="EMBL" id="JAODUP010000133">
    <property type="protein sequence ID" value="KAK2160455.1"/>
    <property type="molecule type" value="Genomic_DNA"/>
</dbReference>
<keyword evidence="4" id="KW-0812">Transmembrane</keyword>
<organism evidence="6 7">
    <name type="scientific">Paralvinella palmiformis</name>
    <dbReference type="NCBI Taxonomy" id="53620"/>
    <lineage>
        <taxon>Eukaryota</taxon>
        <taxon>Metazoa</taxon>
        <taxon>Spiralia</taxon>
        <taxon>Lophotrochozoa</taxon>
        <taxon>Annelida</taxon>
        <taxon>Polychaeta</taxon>
        <taxon>Sedentaria</taxon>
        <taxon>Canalipalpata</taxon>
        <taxon>Terebellida</taxon>
        <taxon>Terebelliformia</taxon>
        <taxon>Alvinellidae</taxon>
        <taxon>Paralvinella</taxon>
    </lineage>
</organism>
<reference evidence="6" key="1">
    <citation type="journal article" date="2023" name="Mol. Biol. Evol.">
        <title>Third-Generation Sequencing Reveals the Adaptive Role of the Epigenome in Three Deep-Sea Polychaetes.</title>
        <authorList>
            <person name="Perez M."/>
            <person name="Aroh O."/>
            <person name="Sun Y."/>
            <person name="Lan Y."/>
            <person name="Juniper S.K."/>
            <person name="Young C.R."/>
            <person name="Angers B."/>
            <person name="Qian P.Y."/>
        </authorList>
    </citation>
    <scope>NUCLEOTIDE SEQUENCE</scope>
    <source>
        <strain evidence="6">P08H-3</strain>
    </source>
</reference>
<evidence type="ECO:0000313" key="6">
    <source>
        <dbReference type="EMBL" id="KAK2160455.1"/>
    </source>
</evidence>
<proteinExistence type="inferred from homology"/>
<feature type="transmembrane region" description="Helical" evidence="4">
    <location>
        <begin position="6"/>
        <end position="26"/>
    </location>
</feature>
<dbReference type="PIRSF" id="PIRSF037251">
    <property type="entry name" value="Arylacetamide_deacetylase"/>
    <property type="match status" value="1"/>
</dbReference>
<feature type="active site" evidence="3">
    <location>
        <position position="379"/>
    </location>
</feature>
<gene>
    <name evidence="6" type="ORF">LSH36_133g05075</name>
</gene>
<dbReference type="Pfam" id="PF07859">
    <property type="entry name" value="Abhydrolase_3"/>
    <property type="match status" value="2"/>
</dbReference>
<keyword evidence="4" id="KW-1133">Transmembrane helix</keyword>
<dbReference type="InterPro" id="IPR017157">
    <property type="entry name" value="Arylacetamide_deacetylase"/>
</dbReference>
<dbReference type="PANTHER" id="PTHR48081:SF8">
    <property type="entry name" value="ALPHA_BETA HYDROLASE FOLD-3 DOMAIN-CONTAINING PROTEIN-RELATED"/>
    <property type="match status" value="1"/>
</dbReference>
<dbReference type="InterPro" id="IPR050300">
    <property type="entry name" value="GDXG_lipolytic_enzyme"/>
</dbReference>
<keyword evidence="7" id="KW-1185">Reference proteome</keyword>
<sequence>MSIIITIKLVGAFLAVLAVAIPILGLRERVPKGFSNGCRLRIFMVLVKMMLAVGWLLERVHMLSIIYVTNLILRIISRMEPEKRKGRAKDTQFGGVVVRVYTPNLSAENKDGLYPGMVFYHGGGWAIGNTWIYDDFVLPIVNAVDIVVVSVEYRLAPKFKYPIPLDDCLAATKYFMKNASKFNVDPNRIAICGDSAGGNLAAAVCLKLRDEKFKPMPKLQVLIYPVLQSVDFALPSMIQNADGPLLTTYWLTYYTSLYATGSLKYAQAMCENRHVEEATRKQLFDTYVNHDMLDMTYRSPPYRKPDMKGGDVEVWKNLKNVLLDPYFSPLLCNNLTGLPQTFIYAAKYDVLRDEAILYAKRLKLYGVDVSYVVDEHALHGMCSFRHFFPKDSYNALNRISKFLKENL</sequence>
<keyword evidence="4" id="KW-0472">Membrane</keyword>
<comment type="similarity">
    <text evidence="1">Belongs to the 'GDXG' lipolytic enzyme family.</text>
</comment>
<feature type="domain" description="Alpha/beta hydrolase fold-3" evidence="5">
    <location>
        <begin position="321"/>
        <end position="381"/>
    </location>
</feature>
<dbReference type="SUPFAM" id="SSF53474">
    <property type="entry name" value="alpha/beta-Hydrolases"/>
    <property type="match status" value="1"/>
</dbReference>
<dbReference type="Proteomes" id="UP001208570">
    <property type="component" value="Unassembled WGS sequence"/>
</dbReference>
<dbReference type="GO" id="GO:0052689">
    <property type="term" value="F:carboxylic ester hydrolase activity"/>
    <property type="evidence" value="ECO:0007669"/>
    <property type="project" value="InterPro"/>
</dbReference>
<dbReference type="AlphaFoldDB" id="A0AAD9JYB3"/>
<evidence type="ECO:0000259" key="5">
    <source>
        <dbReference type="Pfam" id="PF07859"/>
    </source>
</evidence>
<feature type="domain" description="Alpha/beta hydrolase fold-3" evidence="5">
    <location>
        <begin position="117"/>
        <end position="270"/>
    </location>
</feature>
<keyword evidence="2" id="KW-0378">Hydrolase</keyword>
<dbReference type="Gene3D" id="3.40.50.1820">
    <property type="entry name" value="alpha/beta hydrolase"/>
    <property type="match status" value="1"/>
</dbReference>
<evidence type="ECO:0000256" key="3">
    <source>
        <dbReference type="PIRSR" id="PIRSR037251-1"/>
    </source>
</evidence>
<comment type="caution">
    <text evidence="6">The sequence shown here is derived from an EMBL/GenBank/DDBJ whole genome shotgun (WGS) entry which is preliminary data.</text>
</comment>
<dbReference type="InterPro" id="IPR029058">
    <property type="entry name" value="AB_hydrolase_fold"/>
</dbReference>
<protein>
    <recommendedName>
        <fullName evidence="5">Alpha/beta hydrolase fold-3 domain-containing protein</fullName>
    </recommendedName>
</protein>
<feature type="transmembrane region" description="Helical" evidence="4">
    <location>
        <begin position="38"/>
        <end position="55"/>
    </location>
</feature>
<dbReference type="PANTHER" id="PTHR48081">
    <property type="entry name" value="AB HYDROLASE SUPERFAMILY PROTEIN C4A8.06C"/>
    <property type="match status" value="1"/>
</dbReference>
<name>A0AAD9JYB3_9ANNE</name>
<accession>A0AAD9JYB3</accession>
<evidence type="ECO:0000313" key="7">
    <source>
        <dbReference type="Proteomes" id="UP001208570"/>
    </source>
</evidence>
<dbReference type="GO" id="GO:0016020">
    <property type="term" value="C:membrane"/>
    <property type="evidence" value="ECO:0007669"/>
    <property type="project" value="InterPro"/>
</dbReference>
<evidence type="ECO:0000256" key="4">
    <source>
        <dbReference type="SAM" id="Phobius"/>
    </source>
</evidence>
<feature type="active site" evidence="3">
    <location>
        <position position="195"/>
    </location>
</feature>
<evidence type="ECO:0000256" key="2">
    <source>
        <dbReference type="ARBA" id="ARBA00022801"/>
    </source>
</evidence>
<evidence type="ECO:0000256" key="1">
    <source>
        <dbReference type="ARBA" id="ARBA00010515"/>
    </source>
</evidence>
<dbReference type="InterPro" id="IPR013094">
    <property type="entry name" value="AB_hydrolase_3"/>
</dbReference>